<evidence type="ECO:0000313" key="2">
    <source>
        <dbReference type="EMBL" id="EST90638.1"/>
    </source>
</evidence>
<sequence>MIGMKQKWLCEVVTQHSLQNRESYWLLTYLLEHETILKNVHFVERCAATPRGLEINLNSAYEPFVFYKNGQAFFDYHQIFHEIRLHWQDDLYVEIKLERPSEHLYYLAVLEGNPYIDSVEQEKEWDAFFHELHRERQWHVVNRALDQGDIQTFQNVLSQLDSALN</sequence>
<dbReference type="STRING" id="1408226.T233_00176"/>
<protein>
    <recommendedName>
        <fullName evidence="1">UPF0302 domain-containing protein</fullName>
    </recommendedName>
</protein>
<dbReference type="Gene3D" id="3.40.1530.30">
    <property type="entry name" value="Uncharacterised family UPF0302, N-terminal domain"/>
    <property type="match status" value="1"/>
</dbReference>
<comment type="caution">
    <text evidence="2">The sequence shown here is derived from an EMBL/GenBank/DDBJ whole genome shotgun (WGS) entry which is preliminary data.</text>
</comment>
<name>V6QDJ0_9ENTE</name>
<dbReference type="Pfam" id="PF08864">
    <property type="entry name" value="UPF0302"/>
    <property type="match status" value="1"/>
</dbReference>
<dbReference type="AlphaFoldDB" id="V6QDJ0"/>
<reference evidence="2 3" key="1">
    <citation type="journal article" date="2013" name="Genome Announc.">
        <title>High-Quality Draft Genome Sequence of Vagococcus lutrae Strain LBD1, Isolated from the Largemouth Bass Micropterus salmoides.</title>
        <authorList>
            <person name="Lebreton F."/>
            <person name="Valentino M.D."/>
            <person name="Duncan L.B."/>
            <person name="Zeng Q."/>
            <person name="Manson McGuire A."/>
            <person name="Earl A.M."/>
            <person name="Gilmore M.S."/>
        </authorList>
    </citation>
    <scope>NUCLEOTIDE SEQUENCE [LARGE SCALE GENOMIC DNA]</scope>
    <source>
        <strain evidence="2 3">LBD1</strain>
    </source>
</reference>
<dbReference type="InterPro" id="IPR011188">
    <property type="entry name" value="UPF0302"/>
</dbReference>
<dbReference type="Proteomes" id="UP000018126">
    <property type="component" value="Unassembled WGS sequence"/>
</dbReference>
<evidence type="ECO:0000259" key="1">
    <source>
        <dbReference type="Pfam" id="PF08864"/>
    </source>
</evidence>
<gene>
    <name evidence="2" type="ORF">T233_00176</name>
</gene>
<organism evidence="2 3">
    <name type="scientific">Vagococcus lutrae LBD1</name>
    <dbReference type="NCBI Taxonomy" id="1408226"/>
    <lineage>
        <taxon>Bacteria</taxon>
        <taxon>Bacillati</taxon>
        <taxon>Bacillota</taxon>
        <taxon>Bacilli</taxon>
        <taxon>Lactobacillales</taxon>
        <taxon>Enterococcaceae</taxon>
        <taxon>Vagococcus</taxon>
    </lineage>
</organism>
<dbReference type="eggNOG" id="COG5582">
    <property type="taxonomic scope" value="Bacteria"/>
</dbReference>
<evidence type="ECO:0000313" key="3">
    <source>
        <dbReference type="Proteomes" id="UP000018126"/>
    </source>
</evidence>
<dbReference type="InterPro" id="IPR038091">
    <property type="entry name" value="UPF0302_N_sf"/>
</dbReference>
<accession>V6QDJ0</accession>
<dbReference type="RefSeq" id="WP_023605533.1">
    <property type="nucleotide sequence ID" value="NZ_AYSH01000003.1"/>
</dbReference>
<feature type="domain" description="UPF0302" evidence="1">
    <location>
        <begin position="5"/>
        <end position="106"/>
    </location>
</feature>
<dbReference type="PIRSF" id="PIRSF007165">
    <property type="entry name" value="UCP007165"/>
    <property type="match status" value="1"/>
</dbReference>
<keyword evidence="3" id="KW-1185">Reference proteome</keyword>
<proteinExistence type="predicted"/>
<dbReference type="EMBL" id="AYSH01000003">
    <property type="protein sequence ID" value="EST90638.1"/>
    <property type="molecule type" value="Genomic_DNA"/>
</dbReference>
<dbReference type="InterPro" id="IPR014963">
    <property type="entry name" value="UPF0302_N"/>
</dbReference>